<dbReference type="InterPro" id="IPR027924">
    <property type="entry name" value="XkdF"/>
</dbReference>
<gene>
    <name evidence="2" type="ORF">S06H3_13296</name>
</gene>
<sequence length="31" mass="3365">MDLIAKNEQERLITGLVLVPNVPDSQGDIVS</sequence>
<feature type="non-terminal residue" evidence="2">
    <location>
        <position position="31"/>
    </location>
</feature>
<accession>X1L2P2</accession>
<dbReference type="EMBL" id="BARV01006487">
    <property type="protein sequence ID" value="GAI13597.1"/>
    <property type="molecule type" value="Genomic_DNA"/>
</dbReference>
<dbReference type="Pfam" id="PF14550">
    <property type="entry name" value="Peptidase_S78_2"/>
    <property type="match status" value="1"/>
</dbReference>
<proteinExistence type="predicted"/>
<evidence type="ECO:0000313" key="2">
    <source>
        <dbReference type="EMBL" id="GAI13597.1"/>
    </source>
</evidence>
<dbReference type="AlphaFoldDB" id="X1L2P2"/>
<name>X1L2P2_9ZZZZ</name>
<evidence type="ECO:0000259" key="1">
    <source>
        <dbReference type="Pfam" id="PF14550"/>
    </source>
</evidence>
<feature type="domain" description="Phage-like element PBSX protein XkdF" evidence="1">
    <location>
        <begin position="2"/>
        <end position="30"/>
    </location>
</feature>
<comment type="caution">
    <text evidence="2">The sequence shown here is derived from an EMBL/GenBank/DDBJ whole genome shotgun (WGS) entry which is preliminary data.</text>
</comment>
<protein>
    <recommendedName>
        <fullName evidence="1">Phage-like element PBSX protein XkdF domain-containing protein</fullName>
    </recommendedName>
</protein>
<reference evidence="2" key="1">
    <citation type="journal article" date="2014" name="Front. Microbiol.">
        <title>High frequency of phylogenetically diverse reductive dehalogenase-homologous genes in deep subseafloor sedimentary metagenomes.</title>
        <authorList>
            <person name="Kawai M."/>
            <person name="Futagami T."/>
            <person name="Toyoda A."/>
            <person name="Takaki Y."/>
            <person name="Nishi S."/>
            <person name="Hori S."/>
            <person name="Arai W."/>
            <person name="Tsubouchi T."/>
            <person name="Morono Y."/>
            <person name="Uchiyama I."/>
            <person name="Ito T."/>
            <person name="Fujiyama A."/>
            <person name="Inagaki F."/>
            <person name="Takami H."/>
        </authorList>
    </citation>
    <scope>NUCLEOTIDE SEQUENCE</scope>
    <source>
        <strain evidence="2">Expedition CK06-06</strain>
    </source>
</reference>
<organism evidence="2">
    <name type="scientific">marine sediment metagenome</name>
    <dbReference type="NCBI Taxonomy" id="412755"/>
    <lineage>
        <taxon>unclassified sequences</taxon>
        <taxon>metagenomes</taxon>
        <taxon>ecological metagenomes</taxon>
    </lineage>
</organism>